<sequence>MRERIRMQLLVFITLILMGHAALAESQKERNNLNGFWVETSGRGVLAIDGDIATFSPKGDLQADDRYQVEQNGNEVTLTPGKNSVTFHKTMTTTIDWNKAVLSFKHNRYTFVPAPEIKAAELDGYWAEESKTGNTLEIRAMEYKDQASRYDFYWWKVNNGYASFQQGVDENVPLKIVNGFVFTNPNLSDAYRHYAIKREGDTIYYVDSNGATWSETKTKTLKQYQPPKGYRDMTAIVEQYQ</sequence>
<dbReference type="Proteomes" id="UP001501476">
    <property type="component" value="Unassembled WGS sequence"/>
</dbReference>
<organism evidence="1 2">
    <name type="scientific">Methylophaga marina</name>
    <dbReference type="NCBI Taxonomy" id="45495"/>
    <lineage>
        <taxon>Bacteria</taxon>
        <taxon>Pseudomonadati</taxon>
        <taxon>Pseudomonadota</taxon>
        <taxon>Gammaproteobacteria</taxon>
        <taxon>Thiotrichales</taxon>
        <taxon>Piscirickettsiaceae</taxon>
        <taxon>Methylophaga</taxon>
    </lineage>
</organism>
<reference evidence="2" key="1">
    <citation type="journal article" date="2019" name="Int. J. Syst. Evol. Microbiol.">
        <title>The Global Catalogue of Microorganisms (GCM) 10K type strain sequencing project: providing services to taxonomists for standard genome sequencing and annotation.</title>
        <authorList>
            <consortium name="The Broad Institute Genomics Platform"/>
            <consortium name="The Broad Institute Genome Sequencing Center for Infectious Disease"/>
            <person name="Wu L."/>
            <person name="Ma J."/>
        </authorList>
    </citation>
    <scope>NUCLEOTIDE SEQUENCE [LARGE SCALE GENOMIC DNA]</scope>
    <source>
        <strain evidence="2">JCM 6886</strain>
    </source>
</reference>
<gene>
    <name evidence="1" type="ORF">GCM10008964_25380</name>
</gene>
<dbReference type="EMBL" id="BAAADG010000018">
    <property type="protein sequence ID" value="GAA0233039.1"/>
    <property type="molecule type" value="Genomic_DNA"/>
</dbReference>
<protein>
    <submittedName>
        <fullName evidence="1">Uncharacterized protein</fullName>
    </submittedName>
</protein>
<comment type="caution">
    <text evidence="1">The sequence shown here is derived from an EMBL/GenBank/DDBJ whole genome shotgun (WGS) entry which is preliminary data.</text>
</comment>
<dbReference type="RefSeq" id="WP_286303391.1">
    <property type="nucleotide sequence ID" value="NZ_AP027741.1"/>
</dbReference>
<evidence type="ECO:0000313" key="2">
    <source>
        <dbReference type="Proteomes" id="UP001501476"/>
    </source>
</evidence>
<proteinExistence type="predicted"/>
<accession>A0ABP3DHP8</accession>
<name>A0ABP3DHP8_9GAMM</name>
<keyword evidence="2" id="KW-1185">Reference proteome</keyword>
<evidence type="ECO:0000313" key="1">
    <source>
        <dbReference type="EMBL" id="GAA0233039.1"/>
    </source>
</evidence>